<evidence type="ECO:0000256" key="1">
    <source>
        <dbReference type="SAM" id="Phobius"/>
    </source>
</evidence>
<sequence length="69" mass="7397">MEFPVIVIILAIFTAHLAFPSVQLSQPVIFLLSSVVFGCIGFGLIRKKSKGNATLAFLSSFSLILASIL</sequence>
<dbReference type="EMBL" id="AVPE01000011">
    <property type="protein sequence ID" value="KGX91184.1"/>
    <property type="molecule type" value="Genomic_DNA"/>
</dbReference>
<gene>
    <name evidence="2" type="ORF">N781_05400</name>
</gene>
<keyword evidence="1" id="KW-0472">Membrane</keyword>
<evidence type="ECO:0000313" key="2">
    <source>
        <dbReference type="EMBL" id="KGX91184.1"/>
    </source>
</evidence>
<organism evidence="2 3">
    <name type="scientific">Pontibacillus halophilus JSM 076056 = DSM 19796</name>
    <dbReference type="NCBI Taxonomy" id="1385510"/>
    <lineage>
        <taxon>Bacteria</taxon>
        <taxon>Bacillati</taxon>
        <taxon>Bacillota</taxon>
        <taxon>Bacilli</taxon>
        <taxon>Bacillales</taxon>
        <taxon>Bacillaceae</taxon>
        <taxon>Pontibacillus</taxon>
    </lineage>
</organism>
<name>A0A0A5GGQ8_9BACI</name>
<protein>
    <submittedName>
        <fullName evidence="2">Uncharacterized protein</fullName>
    </submittedName>
</protein>
<keyword evidence="1" id="KW-0812">Transmembrane</keyword>
<reference evidence="2 3" key="1">
    <citation type="submission" date="2013-08" db="EMBL/GenBank/DDBJ databases">
        <authorList>
            <person name="Huang J."/>
            <person name="Wang G."/>
        </authorList>
    </citation>
    <scope>NUCLEOTIDE SEQUENCE [LARGE SCALE GENOMIC DNA]</scope>
    <source>
        <strain evidence="2 3">JSM 076056</strain>
    </source>
</reference>
<feature type="transmembrane region" description="Helical" evidence="1">
    <location>
        <begin position="28"/>
        <end position="45"/>
    </location>
</feature>
<dbReference type="AlphaFoldDB" id="A0A0A5GGQ8"/>
<dbReference type="Proteomes" id="UP000030528">
    <property type="component" value="Unassembled WGS sequence"/>
</dbReference>
<evidence type="ECO:0000313" key="3">
    <source>
        <dbReference type="Proteomes" id="UP000030528"/>
    </source>
</evidence>
<comment type="caution">
    <text evidence="2">The sequence shown here is derived from an EMBL/GenBank/DDBJ whole genome shotgun (WGS) entry which is preliminary data.</text>
</comment>
<accession>A0A0A5GGQ8</accession>
<keyword evidence="3" id="KW-1185">Reference proteome</keyword>
<proteinExistence type="predicted"/>
<keyword evidence="1" id="KW-1133">Transmembrane helix</keyword>